<name>A0A7N0TII0_KALFE</name>
<evidence type="ECO:0000313" key="11">
    <source>
        <dbReference type="Proteomes" id="UP000594263"/>
    </source>
</evidence>
<dbReference type="GO" id="GO:0006900">
    <property type="term" value="P:vesicle budding from membrane"/>
    <property type="evidence" value="ECO:0007669"/>
    <property type="project" value="TreeGrafter"/>
</dbReference>
<dbReference type="EnsemblPlants" id="Kaladp0038s0052.1.v1.1">
    <property type="protein sequence ID" value="Kaladp0038s0052.1.v1.1.CDS.1"/>
    <property type="gene ID" value="Kaladp0038s0052.v1.1"/>
</dbReference>
<dbReference type="GO" id="GO:0005794">
    <property type="term" value="C:Golgi apparatus"/>
    <property type="evidence" value="ECO:0007669"/>
    <property type="project" value="UniProtKB-SubCell"/>
</dbReference>
<dbReference type="InterPro" id="IPR013809">
    <property type="entry name" value="ENTH"/>
</dbReference>
<dbReference type="CDD" id="cd16987">
    <property type="entry name" value="ANTH_N_AP180_plant"/>
    <property type="match status" value="1"/>
</dbReference>
<dbReference type="Pfam" id="PF07651">
    <property type="entry name" value="ANTH"/>
    <property type="match status" value="1"/>
</dbReference>
<protein>
    <recommendedName>
        <fullName evidence="9">ENTH domain-containing protein</fullName>
    </recommendedName>
</protein>
<dbReference type="SUPFAM" id="SSF48464">
    <property type="entry name" value="ENTH/VHS domain"/>
    <property type="match status" value="1"/>
</dbReference>
<dbReference type="PANTHER" id="PTHR22951:SF76">
    <property type="entry name" value="OS09G0468150 PROTEIN"/>
    <property type="match status" value="1"/>
</dbReference>
<evidence type="ECO:0000256" key="7">
    <source>
        <dbReference type="ARBA" id="ARBA00023176"/>
    </source>
</evidence>
<dbReference type="GO" id="GO:0032050">
    <property type="term" value="F:clathrin heavy chain binding"/>
    <property type="evidence" value="ECO:0007669"/>
    <property type="project" value="TreeGrafter"/>
</dbReference>
<dbReference type="GO" id="GO:0005905">
    <property type="term" value="C:clathrin-coated pit"/>
    <property type="evidence" value="ECO:0007669"/>
    <property type="project" value="UniProtKB-SubCell"/>
</dbReference>
<dbReference type="SMART" id="SM00273">
    <property type="entry name" value="ENTH"/>
    <property type="match status" value="1"/>
</dbReference>
<dbReference type="OMA" id="PSTELLW"/>
<keyword evidence="11" id="KW-1185">Reference proteome</keyword>
<accession>A0A7N0TII0</accession>
<dbReference type="InterPro" id="IPR008942">
    <property type="entry name" value="ENTH_VHS"/>
</dbReference>
<dbReference type="InterPro" id="IPR048050">
    <property type="entry name" value="ANTH_N_plant"/>
</dbReference>
<dbReference type="GO" id="GO:0072583">
    <property type="term" value="P:clathrin-dependent endocytosis"/>
    <property type="evidence" value="ECO:0007669"/>
    <property type="project" value="InterPro"/>
</dbReference>
<evidence type="ECO:0000256" key="3">
    <source>
        <dbReference type="ARBA" id="ARBA00004600"/>
    </source>
</evidence>
<dbReference type="GO" id="GO:0000149">
    <property type="term" value="F:SNARE binding"/>
    <property type="evidence" value="ECO:0007669"/>
    <property type="project" value="TreeGrafter"/>
</dbReference>
<organism evidence="10 11">
    <name type="scientific">Kalanchoe fedtschenkoi</name>
    <name type="common">Lavender scallops</name>
    <name type="synonym">South American air plant</name>
    <dbReference type="NCBI Taxonomy" id="63787"/>
    <lineage>
        <taxon>Eukaryota</taxon>
        <taxon>Viridiplantae</taxon>
        <taxon>Streptophyta</taxon>
        <taxon>Embryophyta</taxon>
        <taxon>Tracheophyta</taxon>
        <taxon>Spermatophyta</taxon>
        <taxon>Magnoliopsida</taxon>
        <taxon>eudicotyledons</taxon>
        <taxon>Gunneridae</taxon>
        <taxon>Pentapetalae</taxon>
        <taxon>Saxifragales</taxon>
        <taxon>Crassulaceae</taxon>
        <taxon>Kalanchoe</taxon>
    </lineage>
</organism>
<comment type="subcellular location">
    <subcellularLocation>
        <location evidence="1">Cytoplasmic vesicle</location>
        <location evidence="1">Clathrin-coated vesicle</location>
    </subcellularLocation>
    <subcellularLocation>
        <location evidence="2">Golgi apparatus</location>
    </subcellularLocation>
    <subcellularLocation>
        <location evidence="3">Membrane</location>
        <location evidence="3">Clathrin-coated pit</location>
    </subcellularLocation>
</comment>
<reference evidence="10" key="1">
    <citation type="submission" date="2021-01" db="UniProtKB">
        <authorList>
            <consortium name="EnsemblPlants"/>
        </authorList>
    </citation>
    <scope>IDENTIFICATION</scope>
</reference>
<dbReference type="InterPro" id="IPR011417">
    <property type="entry name" value="ANTH_dom"/>
</dbReference>
<dbReference type="GO" id="GO:0030136">
    <property type="term" value="C:clathrin-coated vesicle"/>
    <property type="evidence" value="ECO:0007669"/>
    <property type="project" value="UniProtKB-SubCell"/>
</dbReference>
<keyword evidence="7" id="KW-0168">Coated pit</keyword>
<keyword evidence="5" id="KW-0333">Golgi apparatus</keyword>
<dbReference type="InterPro" id="IPR045192">
    <property type="entry name" value="AP180-like"/>
</dbReference>
<evidence type="ECO:0000256" key="8">
    <source>
        <dbReference type="ARBA" id="ARBA00023329"/>
    </source>
</evidence>
<evidence type="ECO:0000256" key="4">
    <source>
        <dbReference type="ARBA" id="ARBA00022583"/>
    </source>
</evidence>
<dbReference type="AlphaFoldDB" id="A0A7N0TII0"/>
<dbReference type="FunFam" id="1.25.40.90:FF:000035">
    <property type="entry name" value="Putative clathrin assembly protein At4g40080"/>
    <property type="match status" value="1"/>
</dbReference>
<evidence type="ECO:0000256" key="5">
    <source>
        <dbReference type="ARBA" id="ARBA00023034"/>
    </source>
</evidence>
<feature type="domain" description="ENTH" evidence="9">
    <location>
        <begin position="34"/>
        <end position="173"/>
    </location>
</feature>
<dbReference type="GO" id="GO:0005545">
    <property type="term" value="F:1-phosphatidylinositol binding"/>
    <property type="evidence" value="ECO:0007669"/>
    <property type="project" value="TreeGrafter"/>
</dbReference>
<dbReference type="GO" id="GO:0005546">
    <property type="term" value="F:phosphatidylinositol-4,5-bisphosphate binding"/>
    <property type="evidence" value="ECO:0007669"/>
    <property type="project" value="TreeGrafter"/>
</dbReference>
<dbReference type="Gene3D" id="1.25.40.90">
    <property type="match status" value="1"/>
</dbReference>
<sequence>MSKRSRSGSITRLQKLIGAIKDRASLSKAAMFSCTTNRANPNAISIVKSTTHDYSAPPPDKHLSALLSSSSRASRAAAASTVHALMSRLHRTRDAAVALKCLIVVHLVVKRGPFILQDQVSVYPWSGGRNYLNMSGFRDDRTHAKWVLSAFVRWHAGYVEQLLSTSRELGFFVGALSNSTDKDKEEERASSSSVKDLLREARSMTDLVEEICQTPDYLHGDDEAKKLISEVVGLVGSDYLSLVNDLSLRLTELQTRDSLSQFDDSVQLARVLTRLERCKEKLATLFGYEKVSVQTFWSLVDEMKEKLGYVRDDDKRLMRSTESARFGERVVSHGDSVRFSSSRFSSTKIQGL</sequence>
<dbReference type="Gramene" id="Kaladp0038s0052.1.v1.1">
    <property type="protein sequence ID" value="Kaladp0038s0052.1.v1.1.CDS.1"/>
    <property type="gene ID" value="Kaladp0038s0052.v1.1"/>
</dbReference>
<evidence type="ECO:0000256" key="6">
    <source>
        <dbReference type="ARBA" id="ARBA00023136"/>
    </source>
</evidence>
<evidence type="ECO:0000256" key="2">
    <source>
        <dbReference type="ARBA" id="ARBA00004555"/>
    </source>
</evidence>
<dbReference type="Proteomes" id="UP000594263">
    <property type="component" value="Unplaced"/>
</dbReference>
<keyword evidence="4" id="KW-0254">Endocytosis</keyword>
<dbReference type="PROSITE" id="PS50942">
    <property type="entry name" value="ENTH"/>
    <property type="match status" value="1"/>
</dbReference>
<evidence type="ECO:0000256" key="1">
    <source>
        <dbReference type="ARBA" id="ARBA00004132"/>
    </source>
</evidence>
<evidence type="ECO:0000259" key="9">
    <source>
        <dbReference type="PROSITE" id="PS50942"/>
    </source>
</evidence>
<dbReference type="PANTHER" id="PTHR22951">
    <property type="entry name" value="CLATHRIN ASSEMBLY PROTEIN"/>
    <property type="match status" value="1"/>
</dbReference>
<keyword evidence="8" id="KW-0968">Cytoplasmic vesicle</keyword>
<proteinExistence type="predicted"/>
<evidence type="ECO:0000313" key="10">
    <source>
        <dbReference type="EnsemblPlants" id="Kaladp0038s0052.1.v1.1.CDS.1"/>
    </source>
</evidence>
<keyword evidence="6" id="KW-0472">Membrane</keyword>
<dbReference type="GO" id="GO:0048268">
    <property type="term" value="P:clathrin coat assembly"/>
    <property type="evidence" value="ECO:0007669"/>
    <property type="project" value="InterPro"/>
</dbReference>